<protein>
    <submittedName>
        <fullName evidence="2">Uncharacterized protein</fullName>
    </submittedName>
</protein>
<name>A0A397UXE4_9GLOM</name>
<dbReference type="OrthoDB" id="2421244at2759"/>
<dbReference type="EMBL" id="QKWP01000926">
    <property type="protein sequence ID" value="RIB13409.1"/>
    <property type="molecule type" value="Genomic_DNA"/>
</dbReference>
<reference evidence="2 3" key="1">
    <citation type="submission" date="2018-06" db="EMBL/GenBank/DDBJ databases">
        <title>Comparative genomics reveals the genomic features of Rhizophagus irregularis, R. cerebriforme, R. diaphanum and Gigaspora rosea, and their symbiotic lifestyle signature.</title>
        <authorList>
            <person name="Morin E."/>
            <person name="San Clemente H."/>
            <person name="Chen E.C.H."/>
            <person name="De La Providencia I."/>
            <person name="Hainaut M."/>
            <person name="Kuo A."/>
            <person name="Kohler A."/>
            <person name="Murat C."/>
            <person name="Tang N."/>
            <person name="Roy S."/>
            <person name="Loubradou J."/>
            <person name="Henrissat B."/>
            <person name="Grigoriev I.V."/>
            <person name="Corradi N."/>
            <person name="Roux C."/>
            <person name="Martin F.M."/>
        </authorList>
    </citation>
    <scope>NUCLEOTIDE SEQUENCE [LARGE SCALE GENOMIC DNA]</scope>
    <source>
        <strain evidence="2 3">DAOM 194757</strain>
    </source>
</reference>
<keyword evidence="1" id="KW-0175">Coiled coil</keyword>
<dbReference type="AlphaFoldDB" id="A0A397UXE4"/>
<sequence>MICKHLVKATGGDSVQLSLVNRYSQYPYIYIENINNKPGDSFLNTNNTNDHSLDYDNITFNPLLINDYSEHNELESFKSMVDKLKYLVTNLEEEIVKENTRHLQAVQRNIQKILKISRNIKTYQNHISNLQIWKTKRLDNVFELNND</sequence>
<evidence type="ECO:0000313" key="2">
    <source>
        <dbReference type="EMBL" id="RIB13409.1"/>
    </source>
</evidence>
<gene>
    <name evidence="2" type="ORF">C2G38_2197945</name>
</gene>
<comment type="caution">
    <text evidence="2">The sequence shown here is derived from an EMBL/GenBank/DDBJ whole genome shotgun (WGS) entry which is preliminary data.</text>
</comment>
<accession>A0A397UXE4</accession>
<evidence type="ECO:0000313" key="3">
    <source>
        <dbReference type="Proteomes" id="UP000266673"/>
    </source>
</evidence>
<proteinExistence type="predicted"/>
<dbReference type="Proteomes" id="UP000266673">
    <property type="component" value="Unassembled WGS sequence"/>
</dbReference>
<feature type="coiled-coil region" evidence="1">
    <location>
        <begin position="74"/>
        <end position="101"/>
    </location>
</feature>
<keyword evidence="3" id="KW-1185">Reference proteome</keyword>
<evidence type="ECO:0000256" key="1">
    <source>
        <dbReference type="SAM" id="Coils"/>
    </source>
</evidence>
<organism evidence="2 3">
    <name type="scientific">Gigaspora rosea</name>
    <dbReference type="NCBI Taxonomy" id="44941"/>
    <lineage>
        <taxon>Eukaryota</taxon>
        <taxon>Fungi</taxon>
        <taxon>Fungi incertae sedis</taxon>
        <taxon>Mucoromycota</taxon>
        <taxon>Glomeromycotina</taxon>
        <taxon>Glomeromycetes</taxon>
        <taxon>Diversisporales</taxon>
        <taxon>Gigasporaceae</taxon>
        <taxon>Gigaspora</taxon>
    </lineage>
</organism>